<dbReference type="OrthoDB" id="9811153at2"/>
<dbReference type="PIRSF" id="PIRSF029883">
    <property type="entry name" value="KdgF"/>
    <property type="match status" value="1"/>
</dbReference>
<keyword evidence="3" id="KW-1185">Reference proteome</keyword>
<accession>A0A1M4WHT6</accession>
<dbReference type="InterPro" id="IPR052535">
    <property type="entry name" value="Bacilysin_H2HPP_isomerase"/>
</dbReference>
<dbReference type="InterPro" id="IPR013096">
    <property type="entry name" value="Cupin_2"/>
</dbReference>
<dbReference type="CDD" id="cd02238">
    <property type="entry name" value="cupin_KdgF"/>
    <property type="match status" value="1"/>
</dbReference>
<dbReference type="RefSeq" id="WP_073270220.1">
    <property type="nucleotide sequence ID" value="NZ_FQTU01000007.1"/>
</dbReference>
<dbReference type="Pfam" id="PF07883">
    <property type="entry name" value="Cupin_2"/>
    <property type="match status" value="1"/>
</dbReference>
<dbReference type="InterPro" id="IPR025499">
    <property type="entry name" value="KdgF"/>
</dbReference>
<feature type="domain" description="Cupin type-2" evidence="1">
    <location>
        <begin position="34"/>
        <end position="95"/>
    </location>
</feature>
<dbReference type="AlphaFoldDB" id="A0A1M4WHT6"/>
<dbReference type="InterPro" id="IPR014710">
    <property type="entry name" value="RmlC-like_jellyroll"/>
</dbReference>
<evidence type="ECO:0000313" key="2">
    <source>
        <dbReference type="EMBL" id="SHE80796.1"/>
    </source>
</evidence>
<name>A0A1M4WHT6_9FIRM</name>
<gene>
    <name evidence="2" type="ORF">SAMN02746064_01243</name>
</gene>
<protein>
    <submittedName>
        <fullName evidence="2">Cupin domain-containing protein</fullName>
    </submittedName>
</protein>
<dbReference type="InterPro" id="IPR011051">
    <property type="entry name" value="RmlC_Cupin_sf"/>
</dbReference>
<proteinExistence type="predicted"/>
<dbReference type="SUPFAM" id="SSF51182">
    <property type="entry name" value="RmlC-like cupins"/>
    <property type="match status" value="1"/>
</dbReference>
<dbReference type="EMBL" id="FQTU01000007">
    <property type="protein sequence ID" value="SHE80796.1"/>
    <property type="molecule type" value="Genomic_DNA"/>
</dbReference>
<evidence type="ECO:0000259" key="1">
    <source>
        <dbReference type="Pfam" id="PF07883"/>
    </source>
</evidence>
<reference evidence="2 3" key="1">
    <citation type="submission" date="2016-11" db="EMBL/GenBank/DDBJ databases">
        <authorList>
            <person name="Jaros S."/>
            <person name="Januszkiewicz K."/>
            <person name="Wedrychowicz H."/>
        </authorList>
    </citation>
    <scope>NUCLEOTIDE SEQUENCE [LARGE SCALE GENOMIC DNA]</scope>
    <source>
        <strain evidence="2 3">DSM 14828</strain>
    </source>
</reference>
<dbReference type="PANTHER" id="PTHR40112:SF1">
    <property type="entry name" value="H2HPP ISOMERASE"/>
    <property type="match status" value="1"/>
</dbReference>
<dbReference type="Proteomes" id="UP000184251">
    <property type="component" value="Unassembled WGS sequence"/>
</dbReference>
<evidence type="ECO:0000313" key="3">
    <source>
        <dbReference type="Proteomes" id="UP000184251"/>
    </source>
</evidence>
<dbReference type="PANTHER" id="PTHR40112">
    <property type="entry name" value="H2HPP ISOMERASE"/>
    <property type="match status" value="1"/>
</dbReference>
<sequence length="107" mass="11922">MYTENDKILQQNVGEGVVRKVLSYSDNLMCCELKFKKGSIGALHSHPHEQIGYVISGSFEYEEEGSKVVVKAGDTYYVAPNIVHGVVALEDSVLLDIFAPKREDFLL</sequence>
<dbReference type="Gene3D" id="2.60.120.10">
    <property type="entry name" value="Jelly Rolls"/>
    <property type="match status" value="1"/>
</dbReference>
<organism evidence="2 3">
    <name type="scientific">Alkalibacter saccharofermentans DSM 14828</name>
    <dbReference type="NCBI Taxonomy" id="1120975"/>
    <lineage>
        <taxon>Bacteria</taxon>
        <taxon>Bacillati</taxon>
        <taxon>Bacillota</taxon>
        <taxon>Clostridia</taxon>
        <taxon>Eubacteriales</taxon>
        <taxon>Eubacteriaceae</taxon>
        <taxon>Alkalibacter</taxon>
    </lineage>
</organism>
<dbReference type="STRING" id="1120975.SAMN02746064_01243"/>